<organism evidence="2 3">
    <name type="scientific">Musca domestica</name>
    <name type="common">House fly</name>
    <dbReference type="NCBI Taxonomy" id="7370"/>
    <lineage>
        <taxon>Eukaryota</taxon>
        <taxon>Metazoa</taxon>
        <taxon>Ecdysozoa</taxon>
        <taxon>Arthropoda</taxon>
        <taxon>Hexapoda</taxon>
        <taxon>Insecta</taxon>
        <taxon>Pterygota</taxon>
        <taxon>Neoptera</taxon>
        <taxon>Endopterygota</taxon>
        <taxon>Diptera</taxon>
        <taxon>Brachycera</taxon>
        <taxon>Muscomorpha</taxon>
        <taxon>Muscoidea</taxon>
        <taxon>Muscidae</taxon>
        <taxon>Musca</taxon>
    </lineage>
</organism>
<dbReference type="Proteomes" id="UP001652621">
    <property type="component" value="Unplaced"/>
</dbReference>
<accession>A0ABM3VPQ0</accession>
<dbReference type="GeneID" id="131806917"/>
<dbReference type="Pfam" id="PF10545">
    <property type="entry name" value="MADF_DNA_bdg"/>
    <property type="match status" value="1"/>
</dbReference>
<gene>
    <name evidence="3" type="primary">LOC131806917</name>
</gene>
<proteinExistence type="predicted"/>
<reference evidence="3" key="1">
    <citation type="submission" date="2025-08" db="UniProtKB">
        <authorList>
            <consortium name="RefSeq"/>
        </authorList>
    </citation>
    <scope>IDENTIFICATION</scope>
    <source>
        <strain evidence="3">Aabys</strain>
        <tissue evidence="3">Whole body</tissue>
    </source>
</reference>
<feature type="domain" description="MADF" evidence="1">
    <location>
        <begin position="16"/>
        <end position="106"/>
    </location>
</feature>
<sequence length="231" mass="26234">MDISEFIIEKMDITEILIENVKNYEFLYNLASKDYKNVQKKTEVWEEIGSLVNLSGEACRKRWKGLRDTYKRRKRAAQLASGSGAPSPSKRWRYMESLEFLDDYKDARTTIGNIDNIDNDLPSILDCSSSSVNDFLLTDESSSQTNEPPPKYTKKHADAEITTVFKQVMQECANSVREIASGSEISRNSTLLLFESLAQKLIESNLPQVTMSEIEAKVVSLVYKEIAQNIP</sequence>
<dbReference type="SMART" id="SM00595">
    <property type="entry name" value="MADF"/>
    <property type="match status" value="1"/>
</dbReference>
<dbReference type="RefSeq" id="XP_058987784.1">
    <property type="nucleotide sequence ID" value="XM_059131801.1"/>
</dbReference>
<dbReference type="InterPro" id="IPR006578">
    <property type="entry name" value="MADF-dom"/>
</dbReference>
<evidence type="ECO:0000259" key="1">
    <source>
        <dbReference type="PROSITE" id="PS51029"/>
    </source>
</evidence>
<dbReference type="PANTHER" id="PTHR12243:SF69">
    <property type="entry name" value="SI:CH73-59F11.3"/>
    <property type="match status" value="1"/>
</dbReference>
<evidence type="ECO:0000313" key="2">
    <source>
        <dbReference type="Proteomes" id="UP001652621"/>
    </source>
</evidence>
<protein>
    <submittedName>
        <fullName evidence="3">Uncharacterized protein LOC131806917</fullName>
    </submittedName>
</protein>
<name>A0ABM3VPQ0_MUSDO</name>
<dbReference type="PROSITE" id="PS51029">
    <property type="entry name" value="MADF"/>
    <property type="match status" value="1"/>
</dbReference>
<keyword evidence="2" id="KW-1185">Reference proteome</keyword>
<dbReference type="PANTHER" id="PTHR12243">
    <property type="entry name" value="MADF DOMAIN TRANSCRIPTION FACTOR"/>
    <property type="match status" value="1"/>
</dbReference>
<dbReference type="InterPro" id="IPR039353">
    <property type="entry name" value="TF_Adf1"/>
</dbReference>
<evidence type="ECO:0000313" key="3">
    <source>
        <dbReference type="RefSeq" id="XP_058987784.1"/>
    </source>
</evidence>